<evidence type="ECO:0000313" key="10">
    <source>
        <dbReference type="EMBL" id="KAG8571320.1"/>
    </source>
</evidence>
<dbReference type="Proteomes" id="UP000824782">
    <property type="component" value="Unassembled WGS sequence"/>
</dbReference>
<dbReference type="InterPro" id="IPR013783">
    <property type="entry name" value="Ig-like_fold"/>
</dbReference>
<sequence>MIMALSNKNKKQLLNATSDIQHSKLLLNSSGQKGDTGTFDMEKYLIATVKNDQDTDLESFAHSVKDCTWNLSLGYKQHLQNSTTDLANITDVQKQDLRKPEYPTEVQVGCEKLLSTTTVCKDPSLLQDASSGNLRAKNSCSSEIYETKTRAPENLNPEKTQNKYKQNSSSLFPQNPNVLKDDTERDIRLSNDKSIKENNSLKSCFSSNLKKSVSHIPSDPKSTHFSKETQNVRDDPSQKHVSFQPLSFGGHQKMSDYGGQTVEEEHYSFRPSTCPLIHSSPSQDSIKPPDQGSINSPQGLASSQRFSNAGLSPESSCFSPSLSRLTYVSASENTLQNTTIRSPDNKKSNNTIELSTTIVRASPTPSEMQMTQNNALPWQDQKNPEPPKVSKSPSGFHTHSAFNSGSKTGDLLKADGQKSEMGQPTLSGKDQALGSEKSCATQIDGAPAWLPYTSKSASGNISQSALLDKYNTIQSIPGSHQCVLAQGFKPVLPATDLQKLPSDPRLFNGPSLSTTPFAQQFVTGVSPVPHFTVGSHAGYPLQGQNIHDPVTGVPLTANVASSILSTLSMGSHTSGSQINSHHIHFVDSQTGPAALAPWTTRMTSGFGQILVPEEVTFPNSCCVGIASQASLNIFNPNERWMQVNIGIISISVNGEKIDVGAHQCLIFKNKTIIGPRASEDVKLLLLPQRAGLYQCVLSLSSWPVSADAETIVRAEAMSSKVLLTAVSEYPLIEVDAGKTDCLDFGDLPSGSWKTLPLRLINKTRATVPIRLTISANATAWRCFTFSKNHAVKEFAVHADAISKMSSPSVISHVMYASYDNQAPDVFGLWVVFHAPQTYNSAACPLGPPEEFIARIDIEVDCPGPSCLLKSIPLHARVGCARIHAPKDLQTIHLKCSAGSSTKQQLPLKNAGNIAAHLKVKCTNIDTIFTADPEELFLAPEEEQIISVGYTPQCSKPKQSSLKIIVQPSGPQYEVTLIGETEVPVTKNLATLTSLNTCDVPSILSNKQFISWGGVAIGIAVQQKLTLRNTSTMSSQHLRLLIRGQDQDCFQLQSTFGPEERLTNNRELTIRPKEDSCVLLMFSPTRVGCMLAKLEIKQSGLKPSQPGIKFTIPLSGYGGTSNVILEGVKKLSESYMTTLSGVMPDRLSQGNVSIRNTGSRAAYVKAVCFANVQKGLLMDSSCCSVTPEKFVLKEGTQEMVTISYNGTELEECLQSTKSLLFTVCFFCGDEVSRQQFRRSLECKPEVAQKYIAENSKLKNIRFDEEFRSEDLVTEVYDLPQRPNDVQLFYGNMHKVTLSVFGSTSEVNNSSSFQSRLSSALGNPERSLSNTSLDVLPVKGPQGPLISKVSSQCNIPEQHQWTVRPEILMLRAPTVGGLAITGHIQIENRSSKLIQFDLSWPAHYLTITPQHGNVEPMGHTVILVSPNPLMSTKQTVLPWNGQIYVHCDIGQKIVKVQITSEGLPIVSTNGVPKSPSAFSTRLEAPIHVANPLCKSPTSKIEMKNRTVVFPRTIAGGSSESFLDIENSSDEDVKWLLSSFAPPYVKAIDQSGDVYRATYAAFRCSRVSGILAAHEKLKVPVTFFPRDKGDYTQSWDLECHAISEPHLKHKVRFQLCGEGIINASDLTSSADSLLKTEIQLKPRKRSGSEASALKPVQDEAIRGVFASEELYSFPSTLVGESSTLKVNLRNNSFTTYLLRFVSPKEPFHMKHSKYSLRAHHYINLPVKFKPRAAGKFEGHLVVQTDAGDICIQLVGEALAK</sequence>
<reference evidence="10" key="1">
    <citation type="thesis" date="2020" institute="ProQuest LLC" country="789 East Eisenhower Parkway, Ann Arbor, MI, USA">
        <title>Comparative Genomics and Chromosome Evolution.</title>
        <authorList>
            <person name="Mudd A.B."/>
        </authorList>
    </citation>
    <scope>NUCLEOTIDE SEQUENCE</scope>
    <source>
        <strain evidence="10">237g6f4</strain>
        <tissue evidence="10">Blood</tissue>
    </source>
</reference>
<keyword evidence="11" id="KW-1185">Reference proteome</keyword>
<evidence type="ECO:0000259" key="2">
    <source>
        <dbReference type="Pfam" id="PF22060"/>
    </source>
</evidence>
<dbReference type="InterPro" id="IPR054087">
    <property type="entry name" value="Cep192-like_D7"/>
</dbReference>
<dbReference type="Pfam" id="PF22064">
    <property type="entry name" value="Cep192_D2"/>
    <property type="match status" value="1"/>
</dbReference>
<evidence type="ECO:0000259" key="6">
    <source>
        <dbReference type="Pfam" id="PF22067"/>
    </source>
</evidence>
<dbReference type="Pfam" id="PF22065">
    <property type="entry name" value="Cep192_D7"/>
    <property type="match status" value="1"/>
</dbReference>
<dbReference type="InterPro" id="IPR054088">
    <property type="entry name" value="Cep192-like_D8"/>
</dbReference>
<dbReference type="GO" id="GO:0090222">
    <property type="term" value="P:centrosome-templated microtubule nucleation"/>
    <property type="evidence" value="ECO:0007669"/>
    <property type="project" value="InterPro"/>
</dbReference>
<dbReference type="InterPro" id="IPR054085">
    <property type="entry name" value="Cep192-like_D1"/>
</dbReference>
<feature type="compositionally biased region" description="Polar residues" evidence="1">
    <location>
        <begin position="292"/>
        <end position="310"/>
    </location>
</feature>
<protein>
    <recommendedName>
        <fullName evidence="12">Centrosomal protein of 192 kDa</fullName>
    </recommendedName>
</protein>
<evidence type="ECO:0000256" key="1">
    <source>
        <dbReference type="SAM" id="MobiDB-lite"/>
    </source>
</evidence>
<dbReference type="Pfam" id="PF22073">
    <property type="entry name" value="Cep192_D4"/>
    <property type="match status" value="1"/>
</dbReference>
<feature type="domain" description="Cep192-like" evidence="6">
    <location>
        <begin position="883"/>
        <end position="979"/>
    </location>
</feature>
<feature type="region of interest" description="Disordered" evidence="1">
    <location>
        <begin position="377"/>
        <end position="433"/>
    </location>
</feature>
<dbReference type="GO" id="GO:0005814">
    <property type="term" value="C:centriole"/>
    <property type="evidence" value="ECO:0007669"/>
    <property type="project" value="TreeGrafter"/>
</dbReference>
<dbReference type="Pfam" id="PF22066">
    <property type="entry name" value="Cep192_D8"/>
    <property type="match status" value="1"/>
</dbReference>
<feature type="compositionally biased region" description="Low complexity" evidence="1">
    <location>
        <begin position="311"/>
        <end position="320"/>
    </location>
</feature>
<organism evidence="10 11">
    <name type="scientific">Engystomops pustulosus</name>
    <name type="common">Tungara frog</name>
    <name type="synonym">Physalaemus pustulosus</name>
    <dbReference type="NCBI Taxonomy" id="76066"/>
    <lineage>
        <taxon>Eukaryota</taxon>
        <taxon>Metazoa</taxon>
        <taxon>Chordata</taxon>
        <taxon>Craniata</taxon>
        <taxon>Vertebrata</taxon>
        <taxon>Euteleostomi</taxon>
        <taxon>Amphibia</taxon>
        <taxon>Batrachia</taxon>
        <taxon>Anura</taxon>
        <taxon>Neobatrachia</taxon>
        <taxon>Hyloidea</taxon>
        <taxon>Leptodactylidae</taxon>
        <taxon>Leiuperinae</taxon>
        <taxon>Engystomops</taxon>
    </lineage>
</organism>
<feature type="domain" description="Cep192/Spd-2-like" evidence="7">
    <location>
        <begin position="1000"/>
        <end position="1118"/>
    </location>
</feature>
<dbReference type="GO" id="GO:0090307">
    <property type="term" value="P:mitotic spindle assembly"/>
    <property type="evidence" value="ECO:0007669"/>
    <property type="project" value="TreeGrafter"/>
</dbReference>
<dbReference type="PANTHER" id="PTHR16029:SF11">
    <property type="entry name" value="CENTROSOMAL PROTEIN OF 192 KDA"/>
    <property type="match status" value="1"/>
</dbReference>
<dbReference type="GO" id="GO:0005737">
    <property type="term" value="C:cytoplasm"/>
    <property type="evidence" value="ECO:0007669"/>
    <property type="project" value="TreeGrafter"/>
</dbReference>
<gene>
    <name evidence="10" type="ORF">GDO81_011594</name>
</gene>
<dbReference type="InterPro" id="IPR039103">
    <property type="entry name" value="Spd-2/CEP192"/>
</dbReference>
<feature type="region of interest" description="Disordered" evidence="1">
    <location>
        <begin position="212"/>
        <end position="320"/>
    </location>
</feature>
<evidence type="ECO:0000259" key="5">
    <source>
        <dbReference type="Pfam" id="PF22066"/>
    </source>
</evidence>
<evidence type="ECO:0000313" key="11">
    <source>
        <dbReference type="Proteomes" id="UP000824782"/>
    </source>
</evidence>
<name>A0AAV7BFM4_ENGPU</name>
<dbReference type="InterPro" id="IPR054090">
    <property type="entry name" value="Cep192_Spd-2-like_dom"/>
</dbReference>
<evidence type="ECO:0000259" key="8">
    <source>
        <dbReference type="Pfam" id="PF22074"/>
    </source>
</evidence>
<evidence type="ECO:0000259" key="9">
    <source>
        <dbReference type="Pfam" id="PF22076"/>
    </source>
</evidence>
<feature type="region of interest" description="Disordered" evidence="1">
    <location>
        <begin position="334"/>
        <end position="353"/>
    </location>
</feature>
<dbReference type="GO" id="GO:0071539">
    <property type="term" value="P:protein localization to centrosome"/>
    <property type="evidence" value="ECO:0007669"/>
    <property type="project" value="InterPro"/>
</dbReference>
<evidence type="ECO:0000259" key="4">
    <source>
        <dbReference type="Pfam" id="PF22065"/>
    </source>
</evidence>
<dbReference type="InterPro" id="IPR054086">
    <property type="entry name" value="Cep192-like_D2"/>
</dbReference>
<feature type="domain" description="Cep192-like" evidence="3">
    <location>
        <begin position="730"/>
        <end position="880"/>
    </location>
</feature>
<dbReference type="PANTHER" id="PTHR16029">
    <property type="entry name" value="CENTROSOMAL PROTEIN OF 192 KDA"/>
    <property type="match status" value="1"/>
</dbReference>
<dbReference type="Pfam" id="PF22067">
    <property type="entry name" value="Cep192_D3"/>
    <property type="match status" value="1"/>
</dbReference>
<feature type="domain" description="Cep192-like" evidence="9">
    <location>
        <begin position="1356"/>
        <end position="1456"/>
    </location>
</feature>
<dbReference type="InterPro" id="IPR054091">
    <property type="entry name" value="Cep192-like_D5"/>
</dbReference>
<feature type="compositionally biased region" description="Basic and acidic residues" evidence="1">
    <location>
        <begin position="221"/>
        <end position="238"/>
    </location>
</feature>
<dbReference type="InterPro" id="IPR054092">
    <property type="entry name" value="Cep192-like_D6"/>
</dbReference>
<dbReference type="InterPro" id="IPR054089">
    <property type="entry name" value="Cep192-like_D3"/>
</dbReference>
<comment type="caution">
    <text evidence="10">The sequence shown here is derived from an EMBL/GenBank/DDBJ whole genome shotgun (WGS) entry which is preliminary data.</text>
</comment>
<feature type="domain" description="Cep192-like" evidence="4">
    <location>
        <begin position="1494"/>
        <end position="1617"/>
    </location>
</feature>
<dbReference type="GO" id="GO:0019901">
    <property type="term" value="F:protein kinase binding"/>
    <property type="evidence" value="ECO:0007669"/>
    <property type="project" value="TreeGrafter"/>
</dbReference>
<dbReference type="GO" id="GO:0000242">
    <property type="term" value="C:pericentriolar material"/>
    <property type="evidence" value="ECO:0007669"/>
    <property type="project" value="TreeGrafter"/>
</dbReference>
<dbReference type="Pfam" id="PF22076">
    <property type="entry name" value="Cep192_D6"/>
    <property type="match status" value="1"/>
</dbReference>
<evidence type="ECO:0000259" key="7">
    <source>
        <dbReference type="Pfam" id="PF22073"/>
    </source>
</evidence>
<proteinExistence type="predicted"/>
<feature type="domain" description="Cep192-like" evidence="2">
    <location>
        <begin position="606"/>
        <end position="726"/>
    </location>
</feature>
<feature type="region of interest" description="Disordered" evidence="1">
    <location>
        <begin position="145"/>
        <end position="184"/>
    </location>
</feature>
<dbReference type="InterPro" id="IPR008962">
    <property type="entry name" value="PapD-like_sf"/>
</dbReference>
<dbReference type="Pfam" id="PF22060">
    <property type="entry name" value="Cep192_D1"/>
    <property type="match status" value="1"/>
</dbReference>
<dbReference type="Pfam" id="PF22074">
    <property type="entry name" value="Cep192_D5"/>
    <property type="match status" value="1"/>
</dbReference>
<feature type="domain" description="Cep192-like" evidence="8">
    <location>
        <begin position="1124"/>
        <end position="1300"/>
    </location>
</feature>
<feature type="compositionally biased region" description="Polar residues" evidence="1">
    <location>
        <begin position="391"/>
        <end position="407"/>
    </location>
</feature>
<evidence type="ECO:0000259" key="3">
    <source>
        <dbReference type="Pfam" id="PF22064"/>
    </source>
</evidence>
<dbReference type="EMBL" id="WNYA01000005">
    <property type="protein sequence ID" value="KAG8571320.1"/>
    <property type="molecule type" value="Genomic_DNA"/>
</dbReference>
<dbReference type="SUPFAM" id="SSF49354">
    <property type="entry name" value="PapD-like"/>
    <property type="match status" value="1"/>
</dbReference>
<accession>A0AAV7BFM4</accession>
<feature type="domain" description="Cep192-like" evidence="5">
    <location>
        <begin position="1657"/>
        <end position="1755"/>
    </location>
</feature>
<evidence type="ECO:0008006" key="12">
    <source>
        <dbReference type="Google" id="ProtNLM"/>
    </source>
</evidence>
<dbReference type="Gene3D" id="2.60.40.10">
    <property type="entry name" value="Immunoglobulins"/>
    <property type="match status" value="3"/>
</dbReference>
<dbReference type="GO" id="GO:0051298">
    <property type="term" value="P:centrosome duplication"/>
    <property type="evidence" value="ECO:0007669"/>
    <property type="project" value="InterPro"/>
</dbReference>
<feature type="compositionally biased region" description="Polar residues" evidence="1">
    <location>
        <begin position="157"/>
        <end position="177"/>
    </location>
</feature>